<accession>A0A0M2H7R7</accession>
<organism evidence="1 2">
    <name type="scientific">Microbacterium trichothecenolyticum</name>
    <name type="common">Aureobacterium trichothecenolyticum</name>
    <dbReference type="NCBI Taxonomy" id="69370"/>
    <lineage>
        <taxon>Bacteria</taxon>
        <taxon>Bacillati</taxon>
        <taxon>Actinomycetota</taxon>
        <taxon>Actinomycetes</taxon>
        <taxon>Micrococcales</taxon>
        <taxon>Microbacteriaceae</taxon>
        <taxon>Microbacterium</taxon>
    </lineage>
</organism>
<dbReference type="Proteomes" id="UP000034098">
    <property type="component" value="Unassembled WGS sequence"/>
</dbReference>
<sequence length="339" mass="35705">MAEPVVDVLGDRVHSCFLSRGADLPPAGLLRGEVPAGFRGAGPVGVADVGGQGVLDAGTLAVPFESRHFLRRHRRHRFLGQAAAAPQRGDLLGRPLLGEERVGRGRVGAAFRGRGGVQATRRQPGVDPAFLAFLPGPVAGEHLVPVRGVVGPSLRFLLLGVRGVVGAGGGALEFRVLTVLGPQFRVALVPVLFIPAPLDHRPGGTVAFRVLGEFPQPPLPGVLVMLSLVRLVVLFRADLPCLLPLPLDALAVCVPAGLGTFLLGMFRVVGGPVLPDVCGVALPPRPLVRALLLRPGLPRLLLLTLAGQRPVFGGGHRPLPCSRRRWASWSMRSGRNPDQ</sequence>
<proteinExistence type="predicted"/>
<evidence type="ECO:0000313" key="2">
    <source>
        <dbReference type="Proteomes" id="UP000034098"/>
    </source>
</evidence>
<keyword evidence="2" id="KW-1185">Reference proteome</keyword>
<dbReference type="AlphaFoldDB" id="A0A0M2H7R7"/>
<gene>
    <name evidence="1" type="ORF">RS82_03479</name>
</gene>
<evidence type="ECO:0000313" key="1">
    <source>
        <dbReference type="EMBL" id="KJL40155.1"/>
    </source>
</evidence>
<dbReference type="EMBL" id="JYJA01000040">
    <property type="protein sequence ID" value="KJL40155.1"/>
    <property type="molecule type" value="Genomic_DNA"/>
</dbReference>
<name>A0A0M2H7R7_MICTR</name>
<reference evidence="1 2" key="1">
    <citation type="submission" date="2015-02" db="EMBL/GenBank/DDBJ databases">
        <title>Draft genome sequences of ten Microbacterium spp. with emphasis on heavy metal contaminated environments.</title>
        <authorList>
            <person name="Corretto E."/>
        </authorList>
    </citation>
    <scope>NUCLEOTIDE SEQUENCE [LARGE SCALE GENOMIC DNA]</scope>
    <source>
        <strain evidence="1 2">DSM 8608</strain>
    </source>
</reference>
<comment type="caution">
    <text evidence="1">The sequence shown here is derived from an EMBL/GenBank/DDBJ whole genome shotgun (WGS) entry which is preliminary data.</text>
</comment>
<protein>
    <submittedName>
        <fullName evidence="1">Uncharacterized protein</fullName>
    </submittedName>
</protein>